<comment type="cofactor">
    <cofactor evidence="1 10">
        <name>pyridoxal 5'-phosphate</name>
        <dbReference type="ChEBI" id="CHEBI:597326"/>
    </cofactor>
</comment>
<comment type="catalytic activity">
    <reaction evidence="8">
        <text>L-methionine + H2O = methanethiol + 2-oxobutanoate + NH4(+)</text>
        <dbReference type="Rhea" id="RHEA:23800"/>
        <dbReference type="ChEBI" id="CHEBI:15377"/>
        <dbReference type="ChEBI" id="CHEBI:16007"/>
        <dbReference type="ChEBI" id="CHEBI:16763"/>
        <dbReference type="ChEBI" id="CHEBI:28938"/>
        <dbReference type="ChEBI" id="CHEBI:57844"/>
        <dbReference type="EC" id="4.4.1.11"/>
    </reaction>
    <physiologicalReaction direction="left-to-right" evidence="8">
        <dbReference type="Rhea" id="RHEA:23801"/>
    </physiologicalReaction>
</comment>
<dbReference type="GO" id="GO:0019346">
    <property type="term" value="P:transsulfuration"/>
    <property type="evidence" value="ECO:0007669"/>
    <property type="project" value="InterPro"/>
</dbReference>
<evidence type="ECO:0000256" key="2">
    <source>
        <dbReference type="ARBA" id="ARBA00009077"/>
    </source>
</evidence>
<dbReference type="Gene3D" id="3.90.1150.10">
    <property type="entry name" value="Aspartate Aminotransferase, domain 1"/>
    <property type="match status" value="1"/>
</dbReference>
<dbReference type="FunFam" id="3.40.640.10:FF:000046">
    <property type="entry name" value="Cystathionine gamma-lyase"/>
    <property type="match status" value="1"/>
</dbReference>
<dbReference type="CDD" id="cd00614">
    <property type="entry name" value="CGS_like"/>
    <property type="match status" value="1"/>
</dbReference>
<evidence type="ECO:0000256" key="8">
    <source>
        <dbReference type="ARBA" id="ARBA00052699"/>
    </source>
</evidence>
<dbReference type="SUPFAM" id="SSF53383">
    <property type="entry name" value="PLP-dependent transferases"/>
    <property type="match status" value="1"/>
</dbReference>
<dbReference type="GO" id="GO:0003961">
    <property type="term" value="F:O-acetylhomoserine aminocarboxypropyltransferase activity"/>
    <property type="evidence" value="ECO:0007669"/>
    <property type="project" value="TreeGrafter"/>
</dbReference>
<evidence type="ECO:0000256" key="4">
    <source>
        <dbReference type="ARBA" id="ARBA00022898"/>
    </source>
</evidence>
<dbReference type="PANTHER" id="PTHR43797:SF2">
    <property type="entry name" value="HOMOCYSTEINE_CYSTEINE SYNTHASE"/>
    <property type="match status" value="1"/>
</dbReference>
<dbReference type="GO" id="GO:0006535">
    <property type="term" value="P:cysteine biosynthetic process from serine"/>
    <property type="evidence" value="ECO:0007669"/>
    <property type="project" value="TreeGrafter"/>
</dbReference>
<evidence type="ECO:0000256" key="10">
    <source>
        <dbReference type="RuleBase" id="RU362118"/>
    </source>
</evidence>
<reference evidence="11" key="1">
    <citation type="submission" date="2022-08" db="EMBL/GenBank/DDBJ databases">
        <authorList>
            <person name="Deng Y."/>
            <person name="Han X.-F."/>
            <person name="Zhang Y.-Q."/>
        </authorList>
    </citation>
    <scope>NUCLEOTIDE SEQUENCE</scope>
    <source>
        <strain evidence="11">CPCC 203407</strain>
    </source>
</reference>
<protein>
    <recommendedName>
        <fullName evidence="5">homocysteine desulfhydrase</fullName>
        <ecNumber evidence="5">4.4.1.2</ecNumber>
    </recommendedName>
    <alternativeName>
        <fullName evidence="6">Homocysteine desulfhydrase</fullName>
    </alternativeName>
</protein>
<dbReference type="GO" id="GO:0047982">
    <property type="term" value="F:homocysteine desulfhydrase activity"/>
    <property type="evidence" value="ECO:0007669"/>
    <property type="project" value="UniProtKB-EC"/>
</dbReference>
<evidence type="ECO:0000313" key="12">
    <source>
        <dbReference type="Proteomes" id="UP001165587"/>
    </source>
</evidence>
<organism evidence="11 12">
    <name type="scientific">Herbiconiux oxytropis</name>
    <dbReference type="NCBI Taxonomy" id="2970915"/>
    <lineage>
        <taxon>Bacteria</taxon>
        <taxon>Bacillati</taxon>
        <taxon>Actinomycetota</taxon>
        <taxon>Actinomycetes</taxon>
        <taxon>Micrococcales</taxon>
        <taxon>Microbacteriaceae</taxon>
        <taxon>Herbiconiux</taxon>
    </lineage>
</organism>
<gene>
    <name evidence="11" type="ORF">N1028_07620</name>
</gene>
<dbReference type="GO" id="GO:0071269">
    <property type="term" value="P:L-homocysteine biosynthetic process"/>
    <property type="evidence" value="ECO:0007669"/>
    <property type="project" value="TreeGrafter"/>
</dbReference>
<dbReference type="InterPro" id="IPR015424">
    <property type="entry name" value="PyrdxlP-dep_Trfase"/>
</dbReference>
<dbReference type="EMBL" id="JANLCK010000003">
    <property type="protein sequence ID" value="MCS5725764.1"/>
    <property type="molecule type" value="Genomic_DNA"/>
</dbReference>
<comment type="similarity">
    <text evidence="2 10">Belongs to the trans-sulfuration enzymes family.</text>
</comment>
<dbReference type="InterPro" id="IPR006235">
    <property type="entry name" value="OAc-hSer/O-AcSer_sulfhydrylase"/>
</dbReference>
<dbReference type="GO" id="GO:0004124">
    <property type="term" value="F:cysteine synthase activity"/>
    <property type="evidence" value="ECO:0007669"/>
    <property type="project" value="TreeGrafter"/>
</dbReference>
<dbReference type="GO" id="GO:0030170">
    <property type="term" value="F:pyridoxal phosphate binding"/>
    <property type="evidence" value="ECO:0007669"/>
    <property type="project" value="InterPro"/>
</dbReference>
<evidence type="ECO:0000256" key="7">
    <source>
        <dbReference type="ARBA" id="ARBA00048780"/>
    </source>
</evidence>
<evidence type="ECO:0000313" key="11">
    <source>
        <dbReference type="EMBL" id="MCS5725764.1"/>
    </source>
</evidence>
<evidence type="ECO:0000256" key="5">
    <source>
        <dbReference type="ARBA" id="ARBA00047175"/>
    </source>
</evidence>
<feature type="modified residue" description="N6-(pyridoxal phosphate)lysine" evidence="9">
    <location>
        <position position="215"/>
    </location>
</feature>
<keyword evidence="3" id="KW-0808">Transferase</keyword>
<evidence type="ECO:0000256" key="3">
    <source>
        <dbReference type="ARBA" id="ARBA00022679"/>
    </source>
</evidence>
<dbReference type="InterPro" id="IPR015422">
    <property type="entry name" value="PyrdxlP-dep_Trfase_small"/>
</dbReference>
<dbReference type="PANTHER" id="PTHR43797">
    <property type="entry name" value="HOMOCYSTEINE/CYSTEINE SYNTHASE"/>
    <property type="match status" value="1"/>
</dbReference>
<dbReference type="GO" id="GO:0008483">
    <property type="term" value="F:transaminase activity"/>
    <property type="evidence" value="ECO:0007669"/>
    <property type="project" value="UniProtKB-KW"/>
</dbReference>
<dbReference type="EC" id="4.4.1.2" evidence="5"/>
<evidence type="ECO:0000256" key="9">
    <source>
        <dbReference type="PIRSR" id="PIRSR001434-2"/>
    </source>
</evidence>
<dbReference type="Gene3D" id="3.40.640.10">
    <property type="entry name" value="Type I PLP-dependent aspartate aminotransferase-like (Major domain)"/>
    <property type="match status" value="1"/>
</dbReference>
<keyword evidence="12" id="KW-1185">Reference proteome</keyword>
<evidence type="ECO:0000256" key="6">
    <source>
        <dbReference type="ARBA" id="ARBA00047199"/>
    </source>
</evidence>
<proteinExistence type="inferred from homology"/>
<dbReference type="InterPro" id="IPR015421">
    <property type="entry name" value="PyrdxlP-dep_Trfase_major"/>
</dbReference>
<dbReference type="Proteomes" id="UP001165587">
    <property type="component" value="Unassembled WGS sequence"/>
</dbReference>
<keyword evidence="11" id="KW-0032">Aminotransferase</keyword>
<name>A0AA42BUV7_9MICO</name>
<dbReference type="GO" id="GO:0018826">
    <property type="term" value="F:methionine gamma-lyase activity"/>
    <property type="evidence" value="ECO:0007669"/>
    <property type="project" value="UniProtKB-EC"/>
</dbReference>
<dbReference type="Pfam" id="PF01053">
    <property type="entry name" value="Cys_Met_Meta_PP"/>
    <property type="match status" value="1"/>
</dbReference>
<dbReference type="AlphaFoldDB" id="A0AA42BUV7"/>
<keyword evidence="4 9" id="KW-0663">Pyridoxal phosphate</keyword>
<accession>A0AA42BUV7</accession>
<evidence type="ECO:0000256" key="1">
    <source>
        <dbReference type="ARBA" id="ARBA00001933"/>
    </source>
</evidence>
<comment type="catalytic activity">
    <reaction evidence="7">
        <text>L-homocysteine + H2O = 2-oxobutanoate + hydrogen sulfide + NH4(+) + H(+)</text>
        <dbReference type="Rhea" id="RHEA:14501"/>
        <dbReference type="ChEBI" id="CHEBI:15377"/>
        <dbReference type="ChEBI" id="CHEBI:15378"/>
        <dbReference type="ChEBI" id="CHEBI:16763"/>
        <dbReference type="ChEBI" id="CHEBI:28938"/>
        <dbReference type="ChEBI" id="CHEBI:29919"/>
        <dbReference type="ChEBI" id="CHEBI:58199"/>
        <dbReference type="EC" id="4.4.1.2"/>
    </reaction>
    <physiologicalReaction direction="left-to-right" evidence="7">
        <dbReference type="Rhea" id="RHEA:14502"/>
    </physiologicalReaction>
</comment>
<dbReference type="GO" id="GO:0005737">
    <property type="term" value="C:cytoplasm"/>
    <property type="evidence" value="ECO:0007669"/>
    <property type="project" value="TreeGrafter"/>
</dbReference>
<comment type="caution">
    <text evidence="11">The sequence shown here is derived from an EMBL/GenBank/DDBJ whole genome shotgun (WGS) entry which is preliminary data.</text>
</comment>
<dbReference type="PIRSF" id="PIRSF001434">
    <property type="entry name" value="CGS"/>
    <property type="match status" value="1"/>
</dbReference>
<sequence length="451" mass="48439">MAEPHYDWAGFGFDTRQVHAGEAPEPGHGSRITPIHLANAFRFESFDQTHGRFAGTDEGQLYSRHLNPTNEVAERRIASLEGGTGAVVVGSGTAAISSVLIALLESGDRFVSTASIYSGTQILFDRALKRLGITVDYVWDPTDEAEWAAAIHPDTKAIFTETIPNPKNDIVDIGFVAGIAARHGVPLVVDNTVATPYLIRPLEHGASFVVHSSTKFLGGHGAGLSGVIIDGGTFDWRATDRRYPLLTDPQAPGVPSFLDRLGTEQAFESYLRLTVVNDIGPALSPFNGFLLQQGIETLSLRMERHLDNARTVALWLAEQPEVESVDFAGLPGHPAEALAERLYGGRTGSVFAFTVAGGLEGARVFIDRLQVFSRMTNIGDVRSMAIHPGTTTHLSFSDEKRGRLGIAPGLIRLSVGIETVDDLITDLANGLRAVRDAGLVPESLSLTGGNR</sequence>
<dbReference type="InterPro" id="IPR000277">
    <property type="entry name" value="Cys/Met-Metab_PyrdxlP-dep_enz"/>
</dbReference>